<sequence>MVSPPPPTENSPTDIPILFRQSKKRKLYRQRETSPPAAHPPSADRVPAIAQTLDELVASGAADAEAEPEADEGVGASLAEILRLRKHQRKTTKSGVEFRAEGYGKGEGGLGELREEGREGEEGGEEVVRGVVRRFAPQTGVVGKGDVDRHMMAYIDSELAKRRQEGTATRSQQPSATFTTTASAGRAGLERDKGKDVDIQRQPAALGKLLEIDLGDEARDRNVERTEQARRRMDGEVVEEEPAPKGKVRLGRDGKPWRPRKRRGSEDIKRDKLVEDVLRENRLEIYDDVPAEPVTANDDQAADDIIAEAFRKEFMDAVSQRQRKKTVPAQPPSRGPGGKREEELKGPKLGGSRSARAAMRETLLKNAKK</sequence>
<dbReference type="HOGENOM" id="CLU_047429_1_0_1"/>
<feature type="compositionally biased region" description="Basic and acidic residues" evidence="4">
    <location>
        <begin position="112"/>
        <end position="121"/>
    </location>
</feature>
<evidence type="ECO:0000313" key="6">
    <source>
        <dbReference type="Proteomes" id="UP000054321"/>
    </source>
</evidence>
<feature type="compositionally biased region" description="Basic and acidic residues" evidence="4">
    <location>
        <begin position="221"/>
        <end position="235"/>
    </location>
</feature>
<dbReference type="InterPro" id="IPR010756">
    <property type="entry name" value="Tls1-like"/>
</dbReference>
<dbReference type="EMBL" id="KN832873">
    <property type="protein sequence ID" value="KIN04059.1"/>
    <property type="molecule type" value="Genomic_DNA"/>
</dbReference>
<evidence type="ECO:0000256" key="3">
    <source>
        <dbReference type="ARBA" id="ARBA00023242"/>
    </source>
</evidence>
<feature type="compositionally biased region" description="Basic and acidic residues" evidence="4">
    <location>
        <begin position="188"/>
        <end position="199"/>
    </location>
</feature>
<evidence type="ECO:0000256" key="1">
    <source>
        <dbReference type="ARBA" id="ARBA00004123"/>
    </source>
</evidence>
<name>A0A0C3CYF2_OIDMZ</name>
<dbReference type="Pfam" id="PF07052">
    <property type="entry name" value="Hep_59"/>
    <property type="match status" value="1"/>
</dbReference>
<comment type="subcellular location">
    <subcellularLocation>
        <location evidence="1">Nucleus</location>
    </subcellularLocation>
</comment>
<gene>
    <name evidence="5" type="ORF">OIDMADRAFT_40162</name>
</gene>
<feature type="compositionally biased region" description="Polar residues" evidence="4">
    <location>
        <begin position="166"/>
        <end position="183"/>
    </location>
</feature>
<feature type="region of interest" description="Disordered" evidence="4">
    <location>
        <begin position="24"/>
        <end position="48"/>
    </location>
</feature>
<proteinExistence type="inferred from homology"/>
<evidence type="ECO:0000256" key="4">
    <source>
        <dbReference type="SAM" id="MobiDB-lite"/>
    </source>
</evidence>
<dbReference type="GO" id="GO:0005681">
    <property type="term" value="C:spliceosomal complex"/>
    <property type="evidence" value="ECO:0007669"/>
    <property type="project" value="TreeGrafter"/>
</dbReference>
<accession>A0A0C3CYF2</accession>
<organism evidence="5 6">
    <name type="scientific">Oidiodendron maius (strain Zn)</name>
    <dbReference type="NCBI Taxonomy" id="913774"/>
    <lineage>
        <taxon>Eukaryota</taxon>
        <taxon>Fungi</taxon>
        <taxon>Dikarya</taxon>
        <taxon>Ascomycota</taxon>
        <taxon>Pezizomycotina</taxon>
        <taxon>Leotiomycetes</taxon>
        <taxon>Leotiomycetes incertae sedis</taxon>
        <taxon>Myxotrichaceae</taxon>
        <taxon>Oidiodendron</taxon>
    </lineage>
</organism>
<evidence type="ECO:0000256" key="2">
    <source>
        <dbReference type="ARBA" id="ARBA00007643"/>
    </source>
</evidence>
<feature type="region of interest" description="Disordered" evidence="4">
    <location>
        <begin position="221"/>
        <end position="270"/>
    </location>
</feature>
<dbReference type="PANTHER" id="PTHR13486:SF2">
    <property type="entry name" value="SPLICING FACTOR C9ORF78"/>
    <property type="match status" value="1"/>
</dbReference>
<feature type="region of interest" description="Disordered" evidence="4">
    <location>
        <begin position="86"/>
        <end position="125"/>
    </location>
</feature>
<protein>
    <submittedName>
        <fullName evidence="5">Uncharacterized protein</fullName>
    </submittedName>
</protein>
<feature type="region of interest" description="Disordered" evidence="4">
    <location>
        <begin position="317"/>
        <end position="369"/>
    </location>
</feature>
<evidence type="ECO:0000313" key="5">
    <source>
        <dbReference type="EMBL" id="KIN04059.1"/>
    </source>
</evidence>
<dbReference type="PANTHER" id="PTHR13486">
    <property type="entry name" value="TELOMERE LENGTH AND SILENCING PROTEIN 1 TLS1 FAMILY MEMBER"/>
    <property type="match status" value="1"/>
</dbReference>
<keyword evidence="3" id="KW-0539">Nucleus</keyword>
<dbReference type="Proteomes" id="UP000054321">
    <property type="component" value="Unassembled WGS sequence"/>
</dbReference>
<dbReference type="InParanoid" id="A0A0C3CYF2"/>
<comment type="similarity">
    <text evidence="2">Belongs to the TLS1 family.</text>
</comment>
<dbReference type="GO" id="GO:0000398">
    <property type="term" value="P:mRNA splicing, via spliceosome"/>
    <property type="evidence" value="ECO:0007669"/>
    <property type="project" value="TreeGrafter"/>
</dbReference>
<dbReference type="OrthoDB" id="5627at2759"/>
<dbReference type="AlphaFoldDB" id="A0A0C3CYF2"/>
<keyword evidence="6" id="KW-1185">Reference proteome</keyword>
<feature type="region of interest" description="Disordered" evidence="4">
    <location>
        <begin position="162"/>
        <end position="200"/>
    </location>
</feature>
<reference evidence="5 6" key="1">
    <citation type="submission" date="2014-04" db="EMBL/GenBank/DDBJ databases">
        <authorList>
            <consortium name="DOE Joint Genome Institute"/>
            <person name="Kuo A."/>
            <person name="Martino E."/>
            <person name="Perotto S."/>
            <person name="Kohler A."/>
            <person name="Nagy L.G."/>
            <person name="Floudas D."/>
            <person name="Copeland A."/>
            <person name="Barry K.W."/>
            <person name="Cichocki N."/>
            <person name="Veneault-Fourrey C."/>
            <person name="LaButti K."/>
            <person name="Lindquist E.A."/>
            <person name="Lipzen A."/>
            <person name="Lundell T."/>
            <person name="Morin E."/>
            <person name="Murat C."/>
            <person name="Sun H."/>
            <person name="Tunlid A."/>
            <person name="Henrissat B."/>
            <person name="Grigoriev I.V."/>
            <person name="Hibbett D.S."/>
            <person name="Martin F."/>
            <person name="Nordberg H.P."/>
            <person name="Cantor M.N."/>
            <person name="Hua S.X."/>
        </authorList>
    </citation>
    <scope>NUCLEOTIDE SEQUENCE [LARGE SCALE GENOMIC DNA]</scope>
    <source>
        <strain evidence="5 6">Zn</strain>
    </source>
</reference>
<reference evidence="6" key="2">
    <citation type="submission" date="2015-01" db="EMBL/GenBank/DDBJ databases">
        <title>Evolutionary Origins and Diversification of the Mycorrhizal Mutualists.</title>
        <authorList>
            <consortium name="DOE Joint Genome Institute"/>
            <consortium name="Mycorrhizal Genomics Consortium"/>
            <person name="Kohler A."/>
            <person name="Kuo A."/>
            <person name="Nagy L.G."/>
            <person name="Floudas D."/>
            <person name="Copeland A."/>
            <person name="Barry K.W."/>
            <person name="Cichocki N."/>
            <person name="Veneault-Fourrey C."/>
            <person name="LaButti K."/>
            <person name="Lindquist E.A."/>
            <person name="Lipzen A."/>
            <person name="Lundell T."/>
            <person name="Morin E."/>
            <person name="Murat C."/>
            <person name="Riley R."/>
            <person name="Ohm R."/>
            <person name="Sun H."/>
            <person name="Tunlid A."/>
            <person name="Henrissat B."/>
            <person name="Grigoriev I.V."/>
            <person name="Hibbett D.S."/>
            <person name="Martin F."/>
        </authorList>
    </citation>
    <scope>NUCLEOTIDE SEQUENCE [LARGE SCALE GENOMIC DNA]</scope>
    <source>
        <strain evidence="6">Zn</strain>
    </source>
</reference>